<reference evidence="1" key="1">
    <citation type="journal article" date="2015" name="Nature">
        <title>Complex archaea that bridge the gap between prokaryotes and eukaryotes.</title>
        <authorList>
            <person name="Spang A."/>
            <person name="Saw J.H."/>
            <person name="Jorgensen S.L."/>
            <person name="Zaremba-Niedzwiedzka K."/>
            <person name="Martijn J."/>
            <person name="Lind A.E."/>
            <person name="van Eijk R."/>
            <person name="Schleper C."/>
            <person name="Guy L."/>
            <person name="Ettema T.J."/>
        </authorList>
    </citation>
    <scope>NUCLEOTIDE SEQUENCE</scope>
</reference>
<proteinExistence type="predicted"/>
<evidence type="ECO:0000313" key="1">
    <source>
        <dbReference type="EMBL" id="KKM51489.1"/>
    </source>
</evidence>
<dbReference type="EMBL" id="LAZR01011946">
    <property type="protein sequence ID" value="KKM51489.1"/>
    <property type="molecule type" value="Genomic_DNA"/>
</dbReference>
<dbReference type="AlphaFoldDB" id="A0A0F9IP40"/>
<organism evidence="1">
    <name type="scientific">marine sediment metagenome</name>
    <dbReference type="NCBI Taxonomy" id="412755"/>
    <lineage>
        <taxon>unclassified sequences</taxon>
        <taxon>metagenomes</taxon>
        <taxon>ecological metagenomes</taxon>
    </lineage>
</organism>
<name>A0A0F9IP40_9ZZZZ</name>
<sequence>MNLEEAETNLRENKGDYSSMVSIAALYKKLYGKFPKIGMSGQQAEFADGLVLELPAPKQEI</sequence>
<accession>A0A0F9IP40</accession>
<comment type="caution">
    <text evidence="1">The sequence shown here is derived from an EMBL/GenBank/DDBJ whole genome shotgun (WGS) entry which is preliminary data.</text>
</comment>
<protein>
    <submittedName>
        <fullName evidence="1">Uncharacterized protein</fullName>
    </submittedName>
</protein>
<gene>
    <name evidence="1" type="ORF">LCGC14_1555350</name>
</gene>